<evidence type="ECO:0000313" key="2">
    <source>
        <dbReference type="EMBL" id="QFZ87551.1"/>
    </source>
</evidence>
<evidence type="ECO:0000313" key="3">
    <source>
        <dbReference type="Proteomes" id="UP000326780"/>
    </source>
</evidence>
<gene>
    <name evidence="2" type="ORF">GFK26_10165</name>
</gene>
<organism evidence="2 3">
    <name type="scientific">Variovorax paradoxus</name>
    <dbReference type="NCBI Taxonomy" id="34073"/>
    <lineage>
        <taxon>Bacteria</taxon>
        <taxon>Pseudomonadati</taxon>
        <taxon>Pseudomonadota</taxon>
        <taxon>Betaproteobacteria</taxon>
        <taxon>Burkholderiales</taxon>
        <taxon>Comamonadaceae</taxon>
        <taxon>Variovorax</taxon>
    </lineage>
</organism>
<dbReference type="InterPro" id="IPR053140">
    <property type="entry name" value="GDSL_Rv0518-like"/>
</dbReference>
<dbReference type="PANTHER" id="PTHR43784:SF2">
    <property type="entry name" value="GDSL-LIKE LIPASE_ACYLHYDROLASE, PUTATIVE (AFU_ORTHOLOGUE AFUA_2G00820)-RELATED"/>
    <property type="match status" value="1"/>
</dbReference>
<dbReference type="Proteomes" id="UP000326780">
    <property type="component" value="Chromosome"/>
</dbReference>
<protein>
    <submittedName>
        <fullName evidence="2">SGNH/GDSL hydrolase family protein</fullName>
    </submittedName>
</protein>
<name>A0A5Q0MD36_VARPD</name>
<dbReference type="InterPro" id="IPR008265">
    <property type="entry name" value="Lipase_GDSL_AS"/>
</dbReference>
<keyword evidence="2" id="KW-0378">Hydrolase</keyword>
<dbReference type="EMBL" id="CP045644">
    <property type="protein sequence ID" value="QFZ87551.1"/>
    <property type="molecule type" value="Genomic_DNA"/>
</dbReference>
<dbReference type="Gene3D" id="3.40.50.1110">
    <property type="entry name" value="SGNH hydrolase"/>
    <property type="match status" value="1"/>
</dbReference>
<sequence length="420" mass="43714">MVVLGLVVLLAGVQAVGADQPVRQPADARWVASWAVAPLDFRELAANPRTASMGGPGAHVFQGQTLRQLLQPTLDGERVRVRVSNRFGKEPLRIAAATVALGTGATAVSPASLRTLRFGGRATVTVAPGAEVWSDGVALAVEAGQSVAVSLFFDRATPFATAYLLSADTGWVAAGNAVTAPKLPKATPLPMNHIVTGLDVLTTKPMRTVVAFGDSITAGGGESGAGAYPDMLATRLRDSPQAAQAVSVINMGIGGNRLLVDGIGPNGLSRFARDALGQSSVTHVIVLLGTNDIGRSVFAMLPAAGVAPHEVPTAERITEGLGQLVKQARAKGVKVLLGTVPPFGNTPYATEANEAMREAVNRWVRSRQDVDGVIDFDAVLRDPAAPRQLNPTFDSGDHLHPNRAGHAAMAAAIDLRELQE</sequence>
<proteinExistence type="predicted"/>
<accession>A0A5Q0MD36</accession>
<dbReference type="AlphaFoldDB" id="A0A5Q0MD36"/>
<dbReference type="PANTHER" id="PTHR43784">
    <property type="entry name" value="GDSL-LIKE LIPASE/ACYLHYDROLASE, PUTATIVE (AFU_ORTHOLOGUE AFUA_2G00820)-RELATED"/>
    <property type="match status" value="1"/>
</dbReference>
<dbReference type="InterPro" id="IPR036514">
    <property type="entry name" value="SGNH_hydro_sf"/>
</dbReference>
<dbReference type="GO" id="GO:0016298">
    <property type="term" value="F:lipase activity"/>
    <property type="evidence" value="ECO:0007669"/>
    <property type="project" value="InterPro"/>
</dbReference>
<dbReference type="PROSITE" id="PS01098">
    <property type="entry name" value="LIPASE_GDSL_SER"/>
    <property type="match status" value="1"/>
</dbReference>
<reference evidence="2 3" key="1">
    <citation type="submission" date="2019-10" db="EMBL/GenBank/DDBJ databases">
        <title>Complete genome sequence of Variovorax paradoxus 5C-2.</title>
        <authorList>
            <person name="Gogoleva N.E."/>
            <person name="Balkin A.S."/>
        </authorList>
    </citation>
    <scope>NUCLEOTIDE SEQUENCE [LARGE SCALE GENOMIC DNA]</scope>
    <source>
        <strain evidence="2 3">5C-2</strain>
    </source>
</reference>
<feature type="domain" description="SGNH hydrolase-type esterase" evidence="1">
    <location>
        <begin position="211"/>
        <end position="408"/>
    </location>
</feature>
<dbReference type="SUPFAM" id="SSF52266">
    <property type="entry name" value="SGNH hydrolase"/>
    <property type="match status" value="1"/>
</dbReference>
<dbReference type="GO" id="GO:0006629">
    <property type="term" value="P:lipid metabolic process"/>
    <property type="evidence" value="ECO:0007669"/>
    <property type="project" value="InterPro"/>
</dbReference>
<dbReference type="Pfam" id="PF13472">
    <property type="entry name" value="Lipase_GDSL_2"/>
    <property type="match status" value="1"/>
</dbReference>
<dbReference type="InterPro" id="IPR013830">
    <property type="entry name" value="SGNH_hydro"/>
</dbReference>
<evidence type="ECO:0000259" key="1">
    <source>
        <dbReference type="Pfam" id="PF13472"/>
    </source>
</evidence>